<reference evidence="2" key="1">
    <citation type="journal article" date="2024" name="Proc. Natl. Acad. Sci. U.S.A.">
        <title>Extraordinary preservation of gene collinearity over three hundred million years revealed in homosporous lycophytes.</title>
        <authorList>
            <person name="Li C."/>
            <person name="Wickell D."/>
            <person name="Kuo L.Y."/>
            <person name="Chen X."/>
            <person name="Nie B."/>
            <person name="Liao X."/>
            <person name="Peng D."/>
            <person name="Ji J."/>
            <person name="Jenkins J."/>
            <person name="Williams M."/>
            <person name="Shu S."/>
            <person name="Plott C."/>
            <person name="Barry K."/>
            <person name="Rajasekar S."/>
            <person name="Grimwood J."/>
            <person name="Han X."/>
            <person name="Sun S."/>
            <person name="Hou Z."/>
            <person name="He W."/>
            <person name="Dai G."/>
            <person name="Sun C."/>
            <person name="Schmutz J."/>
            <person name="Leebens-Mack J.H."/>
            <person name="Li F.W."/>
            <person name="Wang L."/>
        </authorList>
    </citation>
    <scope>NUCLEOTIDE SEQUENCE [LARGE SCALE GENOMIC DNA]</scope>
    <source>
        <strain evidence="2">cv. PW_Plant_1</strain>
    </source>
</reference>
<name>A0ACC2CM66_DIPCM</name>
<comment type="caution">
    <text evidence="1">The sequence shown here is derived from an EMBL/GenBank/DDBJ whole genome shotgun (WGS) entry which is preliminary data.</text>
</comment>
<proteinExistence type="predicted"/>
<sequence>MALVFLPRPLRWASYGSNAALRNACLPRMSAARCELAADTFSGPMAFPFCPQVANAAHELVSEFYAVDCLVACNIRRVLKAFANARVGTHHFGSTTGYGHNDAGGREALDKAFAEIAGAEAAIFRPQFFSGTHAIACALFSVLRPSGELLSVVGAPYETLEEVIGLRGAAGQGSLKEFGVSYREVPFFSGTHAIACALFSVLRPSGELLSVVGAPYETLEEVIGLRGAAGQGSLKEFGVSYREVPLSLEGGIDWKALSVAVRPETQCALIQRSCGYSWRQSLTIADIERAVRVIQAQNPCCTIVVDNCYGEFVETTEPTAVGVDIIAGSLIKNPGGTVAPCGGYIAGKTELVAAAAARLSAPGIGLESGSVSADVMRLLFQGLFLSPQMVGESIKGGMLLSKVMHDEGYKVRLKPGSNRHDVIQAVELGSQQRLLAFCKAVQEFCPVGSYIQPIAGATAGYGSEVIFADGTFIDGSTSELSCDGPLKEPYVVFCQGGTHWTHWGLVLGGVLEVLDQL</sequence>
<accession>A0ACC2CM66</accession>
<dbReference type="Proteomes" id="UP001162992">
    <property type="component" value="Chromosome 9"/>
</dbReference>
<keyword evidence="2" id="KW-1185">Reference proteome</keyword>
<organism evidence="1 2">
    <name type="scientific">Diphasiastrum complanatum</name>
    <name type="common">Issler's clubmoss</name>
    <name type="synonym">Lycopodium complanatum</name>
    <dbReference type="NCBI Taxonomy" id="34168"/>
    <lineage>
        <taxon>Eukaryota</taxon>
        <taxon>Viridiplantae</taxon>
        <taxon>Streptophyta</taxon>
        <taxon>Embryophyta</taxon>
        <taxon>Tracheophyta</taxon>
        <taxon>Lycopodiopsida</taxon>
        <taxon>Lycopodiales</taxon>
        <taxon>Lycopodiaceae</taxon>
        <taxon>Lycopodioideae</taxon>
        <taxon>Diphasiastrum</taxon>
    </lineage>
</organism>
<dbReference type="EMBL" id="CM055100">
    <property type="protein sequence ID" value="KAJ7543064.1"/>
    <property type="molecule type" value="Genomic_DNA"/>
</dbReference>
<evidence type="ECO:0000313" key="2">
    <source>
        <dbReference type="Proteomes" id="UP001162992"/>
    </source>
</evidence>
<protein>
    <submittedName>
        <fullName evidence="1">Uncharacterized protein</fullName>
    </submittedName>
</protein>
<evidence type="ECO:0000313" key="1">
    <source>
        <dbReference type="EMBL" id="KAJ7543064.1"/>
    </source>
</evidence>
<gene>
    <name evidence="1" type="ORF">O6H91_09G023700</name>
</gene>